<protein>
    <submittedName>
        <fullName evidence="2">Right-handed parallel beta-helix repeat-containing protein</fullName>
    </submittedName>
</protein>
<evidence type="ECO:0000256" key="1">
    <source>
        <dbReference type="SAM" id="MobiDB-lite"/>
    </source>
</evidence>
<reference evidence="2" key="1">
    <citation type="submission" date="2022-11" db="EMBL/GenBank/DDBJ databases">
        <title>Hoeflea poritis sp. nov., isolated from scleractinian coral Porites lutea.</title>
        <authorList>
            <person name="Zhang G."/>
            <person name="Wei Q."/>
            <person name="Cai L."/>
        </authorList>
    </citation>
    <scope>NUCLEOTIDE SEQUENCE</scope>
    <source>
        <strain evidence="2">E7-10</strain>
    </source>
</reference>
<evidence type="ECO:0000313" key="3">
    <source>
        <dbReference type="Proteomes" id="UP001148313"/>
    </source>
</evidence>
<keyword evidence="3" id="KW-1185">Reference proteome</keyword>
<proteinExistence type="predicted"/>
<evidence type="ECO:0000313" key="2">
    <source>
        <dbReference type="EMBL" id="MDA4844565.1"/>
    </source>
</evidence>
<dbReference type="InterPro" id="IPR011050">
    <property type="entry name" value="Pectin_lyase_fold/virulence"/>
</dbReference>
<dbReference type="RefSeq" id="WP_271088094.1">
    <property type="nucleotide sequence ID" value="NZ_JAPJZH010000002.1"/>
</dbReference>
<gene>
    <name evidence="2" type="ORF">OOZ53_04350</name>
</gene>
<name>A0ABT4VIN8_9HYPH</name>
<feature type="region of interest" description="Disordered" evidence="1">
    <location>
        <begin position="532"/>
        <end position="552"/>
    </location>
</feature>
<dbReference type="Gene3D" id="2.160.20.10">
    <property type="entry name" value="Single-stranded right-handed beta-helix, Pectin lyase-like"/>
    <property type="match status" value="1"/>
</dbReference>
<dbReference type="Proteomes" id="UP001148313">
    <property type="component" value="Unassembled WGS sequence"/>
</dbReference>
<comment type="caution">
    <text evidence="2">The sequence shown here is derived from an EMBL/GenBank/DDBJ whole genome shotgun (WGS) entry which is preliminary data.</text>
</comment>
<organism evidence="2 3">
    <name type="scientific">Hoeflea poritis</name>
    <dbReference type="NCBI Taxonomy" id="2993659"/>
    <lineage>
        <taxon>Bacteria</taxon>
        <taxon>Pseudomonadati</taxon>
        <taxon>Pseudomonadota</taxon>
        <taxon>Alphaproteobacteria</taxon>
        <taxon>Hyphomicrobiales</taxon>
        <taxon>Rhizobiaceae</taxon>
        <taxon>Hoeflea</taxon>
    </lineage>
</organism>
<accession>A0ABT4VIN8</accession>
<sequence>MRVKRAKPSNIARRCAKLRAGDTLVLEEGLYRHPLVLNGVRGTANHPIIIRAEEGAVFTSGMSLEKYGRIANLTAMRRQAAGYYPSVGQTADEAALAFIHCQHIVLRGLSFLRCWPTAVYLDECQHVTLDRLSFREGTIAIGANGLTTRDITVSNCDWKQDVSADNDMWNRIPWRLIHGSKKNTNGIAVDPKGDYRAWDGDFFRAWDVAGNIIIRNNRICDAFNGIHFFNRADRLAPGIDAIGLEFNNGRRASANVLIEGNSFTRIRDNVIEPEDYAWNWVIRHNTFADCYRPFSFELQRAGWFYVYGNYGWVNNPPSMLPEPGERTKCSHFKLGGDQENEGGIHVFFNSWYYRKGKGIFPKGALGKLRHHNNAIGFGDPANARMFGKTGKLHNVSTTTASAAEFSDNLETHFTREWSEEDYGIIFDGDIVEDLDFPQALRDRGFALGDRSRGCSPEFAHPEAARPDLSISEGSPAHGSSIAMTIILPDGVWFEIPEGLNVGAFQKSGAYEAIDDNFGFLPDATGVPITQQVREEQDDEEEDAGQKPSLLLF</sequence>
<dbReference type="EMBL" id="JAPJZH010000002">
    <property type="protein sequence ID" value="MDA4844565.1"/>
    <property type="molecule type" value="Genomic_DNA"/>
</dbReference>
<dbReference type="SUPFAM" id="SSF51126">
    <property type="entry name" value="Pectin lyase-like"/>
    <property type="match status" value="1"/>
</dbReference>
<dbReference type="InterPro" id="IPR012334">
    <property type="entry name" value="Pectin_lyas_fold"/>
</dbReference>